<evidence type="ECO:0000313" key="9">
    <source>
        <dbReference type="Proteomes" id="UP000254329"/>
    </source>
</evidence>
<reference evidence="8 9" key="1">
    <citation type="submission" date="2018-06" db="EMBL/GenBank/DDBJ databases">
        <authorList>
            <consortium name="Pathogen Informatics"/>
            <person name="Doyle S."/>
        </authorList>
    </citation>
    <scope>NUCLEOTIDE SEQUENCE [LARGE SCALE GENOMIC DNA]</scope>
    <source>
        <strain evidence="8 9">NCTC1659</strain>
    </source>
</reference>
<dbReference type="AlphaFoldDB" id="A0A1V4AZ95"/>
<evidence type="ECO:0000313" key="8">
    <source>
        <dbReference type="EMBL" id="STO59227.1"/>
    </source>
</evidence>
<evidence type="ECO:0000256" key="1">
    <source>
        <dbReference type="ARBA" id="ARBA00004370"/>
    </source>
</evidence>
<evidence type="ECO:0000256" key="2">
    <source>
        <dbReference type="ARBA" id="ARBA00022741"/>
    </source>
</evidence>
<dbReference type="GO" id="GO:0016020">
    <property type="term" value="C:membrane"/>
    <property type="evidence" value="ECO:0007669"/>
    <property type="project" value="UniProtKB-SubCell"/>
</dbReference>
<keyword evidence="6" id="KW-1133">Transmembrane helix</keyword>
<name>A0A1V4AZ95_9PAST</name>
<keyword evidence="5 6" id="KW-0472">Membrane</keyword>
<keyword evidence="3" id="KW-0378">Hydrolase</keyword>
<dbReference type="InterPro" id="IPR045063">
    <property type="entry name" value="Dynamin_N"/>
</dbReference>
<protein>
    <submittedName>
        <fullName evidence="8">tRNA modification GTPase TrmE</fullName>
    </submittedName>
</protein>
<evidence type="ECO:0000256" key="3">
    <source>
        <dbReference type="ARBA" id="ARBA00022801"/>
    </source>
</evidence>
<proteinExistence type="predicted"/>
<dbReference type="GO" id="GO:0003924">
    <property type="term" value="F:GTPase activity"/>
    <property type="evidence" value="ECO:0007669"/>
    <property type="project" value="InterPro"/>
</dbReference>
<feature type="transmembrane region" description="Helical" evidence="6">
    <location>
        <begin position="376"/>
        <end position="394"/>
    </location>
</feature>
<dbReference type="RefSeq" id="WP_078219144.1">
    <property type="nucleotide sequence ID" value="NZ_MUXZ01000032.1"/>
</dbReference>
<dbReference type="InterPro" id="IPR027094">
    <property type="entry name" value="Mitofusin_fam"/>
</dbReference>
<dbReference type="Proteomes" id="UP000254329">
    <property type="component" value="Unassembled WGS sequence"/>
</dbReference>
<dbReference type="PANTHER" id="PTHR10465:SF0">
    <property type="entry name" value="SARCALUMENIN"/>
    <property type="match status" value="1"/>
</dbReference>
<sequence>MTLKHQIVTEVLLPQNYSEHINQYLSIINQDFVQFTEVNKLKRAVTFYKELLNIGDLLKEFATLPKLHENKKIAVAGSFSAGKSEFISSLFCNKDIHLPTSIEPTTAIPTYIIDSNENAVYAKQFLEGGFVNLTDIDKNIYEKFSHKFLNDVEFNIKSIMPYLCLSTPLTYKNICLLDTPGYNPSSTGGYTNEDNQSAFDFSQKADILIWVVGIDVNGTISKSDIEFLQNIQEKQSKPLYIILNKADLRPLSSIEDIMNNVVELLDDFDIEYEGISAYSSINQQEYAYNKKSLSEFFEEYGKANLQTKEDVVLNKITQIKEMIIEDNKLSKATQMELNKIFDNIYLSLEKAFNAPLLKETKKNKEIEVEPKTQFKLTHIIIILLIIFFLLYIGIF</sequence>
<keyword evidence="9" id="KW-1185">Reference proteome</keyword>
<gene>
    <name evidence="8" type="ORF">NCTC1659_00474</name>
</gene>
<dbReference type="GO" id="GO:0005525">
    <property type="term" value="F:GTP binding"/>
    <property type="evidence" value="ECO:0007669"/>
    <property type="project" value="UniProtKB-KW"/>
</dbReference>
<keyword evidence="6" id="KW-0812">Transmembrane</keyword>
<evidence type="ECO:0000256" key="4">
    <source>
        <dbReference type="ARBA" id="ARBA00023134"/>
    </source>
</evidence>
<keyword evidence="4" id="KW-0342">GTP-binding</keyword>
<dbReference type="Gene3D" id="3.40.50.300">
    <property type="entry name" value="P-loop containing nucleotide triphosphate hydrolases"/>
    <property type="match status" value="1"/>
</dbReference>
<evidence type="ECO:0000259" key="7">
    <source>
        <dbReference type="Pfam" id="PF00350"/>
    </source>
</evidence>
<dbReference type="SUPFAM" id="SSF52540">
    <property type="entry name" value="P-loop containing nucleoside triphosphate hydrolases"/>
    <property type="match status" value="1"/>
</dbReference>
<accession>A0A1V4AZ95</accession>
<evidence type="ECO:0000256" key="5">
    <source>
        <dbReference type="ARBA" id="ARBA00023136"/>
    </source>
</evidence>
<dbReference type="Pfam" id="PF00350">
    <property type="entry name" value="Dynamin_N"/>
    <property type="match status" value="1"/>
</dbReference>
<evidence type="ECO:0000256" key="6">
    <source>
        <dbReference type="SAM" id="Phobius"/>
    </source>
</evidence>
<dbReference type="STRING" id="733.B0186_09535"/>
<organism evidence="8 9">
    <name type="scientific">Canicola haemoglobinophilus</name>
    <dbReference type="NCBI Taxonomy" id="733"/>
    <lineage>
        <taxon>Bacteria</taxon>
        <taxon>Pseudomonadati</taxon>
        <taxon>Pseudomonadota</taxon>
        <taxon>Gammaproteobacteria</taxon>
        <taxon>Pasteurellales</taxon>
        <taxon>Pasteurellaceae</taxon>
        <taxon>Canicola</taxon>
    </lineage>
</organism>
<dbReference type="InterPro" id="IPR027417">
    <property type="entry name" value="P-loop_NTPase"/>
</dbReference>
<dbReference type="PANTHER" id="PTHR10465">
    <property type="entry name" value="TRANSMEMBRANE GTPASE FZO1"/>
    <property type="match status" value="1"/>
</dbReference>
<keyword evidence="2" id="KW-0547">Nucleotide-binding</keyword>
<feature type="domain" description="Dynamin N-terminal" evidence="7">
    <location>
        <begin position="73"/>
        <end position="246"/>
    </location>
</feature>
<comment type="subcellular location">
    <subcellularLocation>
        <location evidence="1">Membrane</location>
    </subcellularLocation>
</comment>
<dbReference type="EMBL" id="UGHF01000001">
    <property type="protein sequence ID" value="STO59227.1"/>
    <property type="molecule type" value="Genomic_DNA"/>
</dbReference>